<dbReference type="GO" id="GO:0046872">
    <property type="term" value="F:metal ion binding"/>
    <property type="evidence" value="ECO:0007669"/>
    <property type="project" value="UniProtKB-KW"/>
</dbReference>
<keyword evidence="10 11" id="KW-0472">Membrane</keyword>
<dbReference type="PANTHER" id="PTHR42837">
    <property type="entry name" value="REGULATOR OF SIGMA-E PROTEASE RSEP"/>
    <property type="match status" value="1"/>
</dbReference>
<reference evidence="13 14" key="1">
    <citation type="submission" date="2017-02" db="EMBL/GenBank/DDBJ databases">
        <authorList>
            <person name="Peterson S.W."/>
        </authorList>
    </citation>
    <scope>NUCLEOTIDE SEQUENCE [LARGE SCALE GENOMIC DNA]</scope>
    <source>
        <strain evidence="13 14">M1</strain>
    </source>
</reference>
<feature type="domain" description="PDZ" evidence="12">
    <location>
        <begin position="110"/>
        <end position="174"/>
    </location>
</feature>
<dbReference type="OrthoDB" id="9782003at2"/>
<keyword evidence="11" id="KW-0479">Metal-binding</keyword>
<dbReference type="GO" id="GO:0016020">
    <property type="term" value="C:membrane"/>
    <property type="evidence" value="ECO:0007669"/>
    <property type="project" value="UniProtKB-SubCell"/>
</dbReference>
<gene>
    <name evidence="13" type="ORF">SAMN02194393_02820</name>
</gene>
<comment type="similarity">
    <text evidence="3 11">Belongs to the peptidase M50B family.</text>
</comment>
<organism evidence="13 14">
    <name type="scientific">Maledivibacter halophilus</name>
    <dbReference type="NCBI Taxonomy" id="36842"/>
    <lineage>
        <taxon>Bacteria</taxon>
        <taxon>Bacillati</taxon>
        <taxon>Bacillota</taxon>
        <taxon>Clostridia</taxon>
        <taxon>Peptostreptococcales</taxon>
        <taxon>Caminicellaceae</taxon>
        <taxon>Maledivibacter</taxon>
    </lineage>
</organism>
<dbReference type="InterPro" id="IPR001478">
    <property type="entry name" value="PDZ"/>
</dbReference>
<dbReference type="InterPro" id="IPR008915">
    <property type="entry name" value="Peptidase_M50"/>
</dbReference>
<evidence type="ECO:0000256" key="1">
    <source>
        <dbReference type="ARBA" id="ARBA00001947"/>
    </source>
</evidence>
<dbReference type="PROSITE" id="PS50106">
    <property type="entry name" value="PDZ"/>
    <property type="match status" value="1"/>
</dbReference>
<evidence type="ECO:0000256" key="5">
    <source>
        <dbReference type="ARBA" id="ARBA00022692"/>
    </source>
</evidence>
<evidence type="ECO:0000259" key="12">
    <source>
        <dbReference type="PROSITE" id="PS50106"/>
    </source>
</evidence>
<feature type="transmembrane region" description="Helical" evidence="11">
    <location>
        <begin position="258"/>
        <end position="278"/>
    </location>
</feature>
<dbReference type="EC" id="3.4.24.-" evidence="11"/>
<dbReference type="Proteomes" id="UP000190285">
    <property type="component" value="Unassembled WGS sequence"/>
</dbReference>
<keyword evidence="5 11" id="KW-0812">Transmembrane</keyword>
<dbReference type="Pfam" id="PF17820">
    <property type="entry name" value="PDZ_6"/>
    <property type="match status" value="1"/>
</dbReference>
<proteinExistence type="inferred from homology"/>
<dbReference type="RefSeq" id="WP_079492415.1">
    <property type="nucleotide sequence ID" value="NZ_FUZT01000006.1"/>
</dbReference>
<protein>
    <recommendedName>
        <fullName evidence="11">Zinc metalloprotease</fullName>
        <ecNumber evidence="11">3.4.24.-</ecNumber>
    </recommendedName>
</protein>
<evidence type="ECO:0000313" key="13">
    <source>
        <dbReference type="EMBL" id="SKC74143.1"/>
    </source>
</evidence>
<comment type="cofactor">
    <cofactor evidence="1 11">
        <name>Zn(2+)</name>
        <dbReference type="ChEBI" id="CHEBI:29105"/>
    </cofactor>
</comment>
<dbReference type="STRING" id="36842.SAMN02194393_02820"/>
<evidence type="ECO:0000256" key="11">
    <source>
        <dbReference type="RuleBase" id="RU362031"/>
    </source>
</evidence>
<dbReference type="PANTHER" id="PTHR42837:SF2">
    <property type="entry name" value="MEMBRANE METALLOPROTEASE ARASP2, CHLOROPLASTIC-RELATED"/>
    <property type="match status" value="1"/>
</dbReference>
<dbReference type="InterPro" id="IPR036034">
    <property type="entry name" value="PDZ_sf"/>
</dbReference>
<dbReference type="Pfam" id="PF02163">
    <property type="entry name" value="Peptidase_M50"/>
    <property type="match status" value="1"/>
</dbReference>
<dbReference type="AlphaFoldDB" id="A0A1T5LDS8"/>
<dbReference type="Gene3D" id="2.30.42.10">
    <property type="match status" value="1"/>
</dbReference>
<dbReference type="GO" id="GO:0004222">
    <property type="term" value="F:metalloendopeptidase activity"/>
    <property type="evidence" value="ECO:0007669"/>
    <property type="project" value="InterPro"/>
</dbReference>
<comment type="subcellular location">
    <subcellularLocation>
        <location evidence="2">Membrane</location>
        <topology evidence="2">Multi-pass membrane protein</topology>
    </subcellularLocation>
</comment>
<evidence type="ECO:0000256" key="7">
    <source>
        <dbReference type="ARBA" id="ARBA00022833"/>
    </source>
</evidence>
<dbReference type="GO" id="GO:0006508">
    <property type="term" value="P:proteolysis"/>
    <property type="evidence" value="ECO:0007669"/>
    <property type="project" value="UniProtKB-KW"/>
</dbReference>
<dbReference type="InterPro" id="IPR004387">
    <property type="entry name" value="Pept_M50_Zn"/>
</dbReference>
<accession>A0A1T5LDS8</accession>
<dbReference type="CDD" id="cd06163">
    <property type="entry name" value="S2P-M50_PDZ_RseP-like"/>
    <property type="match status" value="1"/>
</dbReference>
<keyword evidence="4 13" id="KW-0645">Protease</keyword>
<name>A0A1T5LDS8_9FIRM</name>
<keyword evidence="9 11" id="KW-0482">Metalloprotease</keyword>
<feature type="transmembrane region" description="Helical" evidence="11">
    <location>
        <begin position="307"/>
        <end position="326"/>
    </location>
</feature>
<dbReference type="InterPro" id="IPR041489">
    <property type="entry name" value="PDZ_6"/>
</dbReference>
<evidence type="ECO:0000256" key="6">
    <source>
        <dbReference type="ARBA" id="ARBA00022801"/>
    </source>
</evidence>
<dbReference type="NCBIfam" id="TIGR00054">
    <property type="entry name" value="RIP metalloprotease RseP"/>
    <property type="match status" value="1"/>
</dbReference>
<feature type="transmembrane region" description="Helical" evidence="11">
    <location>
        <begin position="89"/>
        <end position="110"/>
    </location>
</feature>
<evidence type="ECO:0000256" key="9">
    <source>
        <dbReference type="ARBA" id="ARBA00023049"/>
    </source>
</evidence>
<evidence type="ECO:0000256" key="4">
    <source>
        <dbReference type="ARBA" id="ARBA00022670"/>
    </source>
</evidence>
<keyword evidence="7 11" id="KW-0862">Zinc</keyword>
<keyword evidence="6 11" id="KW-0378">Hydrolase</keyword>
<keyword evidence="8 11" id="KW-1133">Transmembrane helix</keyword>
<dbReference type="EMBL" id="FUZT01000006">
    <property type="protein sequence ID" value="SKC74143.1"/>
    <property type="molecule type" value="Genomic_DNA"/>
</dbReference>
<dbReference type="SUPFAM" id="SSF50156">
    <property type="entry name" value="PDZ domain-like"/>
    <property type="match status" value="1"/>
</dbReference>
<evidence type="ECO:0000256" key="8">
    <source>
        <dbReference type="ARBA" id="ARBA00022989"/>
    </source>
</evidence>
<dbReference type="SMART" id="SM00228">
    <property type="entry name" value="PDZ"/>
    <property type="match status" value="1"/>
</dbReference>
<evidence type="ECO:0000256" key="3">
    <source>
        <dbReference type="ARBA" id="ARBA00007931"/>
    </source>
</evidence>
<sequence>MYTFISFIFVFGLLVFFHEFGHFALAKLNNIKVHQFALGMGPKILSYKGKETEYSLRILPIGGYVKMEGEDEDSDDERSFSKKSPLQRISVLAAGPIMNIILAIILLTIISFSIGNPVNIIDEVTKNSPAEKIGLKSGDEIIQIGNVDIGSWEDIVAAISESKEEVLNIVVNRNGEKISFNVEPEFDKEANRKLIGITPVLKKSFINSIKISVENVFLATKAIFEFLISFFKGEASSEGVVGPVGMIHFVGKAARTSIYSLLSLAAVISINLAILNILPFPALDGGRIIFAIIELIKGKPVDPNKEGFVHLIGFVILMVLMILVLYKDIIRFNIL</sequence>
<keyword evidence="14" id="KW-1185">Reference proteome</keyword>
<dbReference type="CDD" id="cd23081">
    <property type="entry name" value="cpPDZ_EcRseP-like"/>
    <property type="match status" value="1"/>
</dbReference>
<evidence type="ECO:0000256" key="2">
    <source>
        <dbReference type="ARBA" id="ARBA00004141"/>
    </source>
</evidence>
<evidence type="ECO:0000313" key="14">
    <source>
        <dbReference type="Proteomes" id="UP000190285"/>
    </source>
</evidence>
<evidence type="ECO:0000256" key="10">
    <source>
        <dbReference type="ARBA" id="ARBA00023136"/>
    </source>
</evidence>